<keyword evidence="1" id="KW-1133">Transmembrane helix</keyword>
<keyword evidence="1" id="KW-0812">Transmembrane</keyword>
<protein>
    <submittedName>
        <fullName evidence="2">Uncharacterized protein</fullName>
    </submittedName>
</protein>
<sequence length="137" mass="15285">MCNIIARIVWWGAPFVSVFFTRSVLWPAKQVLFNMALETVITSPHRRTQTQTAFSPSLLKRQYSRNGEMGTCSALYQRHRFLLTAFALLAFLCTVYLYFAVTLGAGNACSGLSGSQKASCHFELAKASVSKGKLKFF</sequence>
<keyword evidence="3" id="KW-1185">Reference proteome</keyword>
<feature type="transmembrane region" description="Helical" evidence="1">
    <location>
        <begin position="81"/>
        <end position="101"/>
    </location>
</feature>
<evidence type="ECO:0000313" key="2">
    <source>
        <dbReference type="EMBL" id="KAK4414037.1"/>
    </source>
</evidence>
<reference evidence="2" key="2">
    <citation type="journal article" date="2024" name="Plant">
        <title>Genomic evolution and insights into agronomic trait innovations of Sesamum species.</title>
        <authorList>
            <person name="Miao H."/>
            <person name="Wang L."/>
            <person name="Qu L."/>
            <person name="Liu H."/>
            <person name="Sun Y."/>
            <person name="Le M."/>
            <person name="Wang Q."/>
            <person name="Wei S."/>
            <person name="Zheng Y."/>
            <person name="Lin W."/>
            <person name="Duan Y."/>
            <person name="Cao H."/>
            <person name="Xiong S."/>
            <person name="Wang X."/>
            <person name="Wei L."/>
            <person name="Li C."/>
            <person name="Ma Q."/>
            <person name="Ju M."/>
            <person name="Zhao R."/>
            <person name="Li G."/>
            <person name="Mu C."/>
            <person name="Tian Q."/>
            <person name="Mei H."/>
            <person name="Zhang T."/>
            <person name="Gao T."/>
            <person name="Zhang H."/>
        </authorList>
    </citation>
    <scope>NUCLEOTIDE SEQUENCE</scope>
    <source>
        <strain evidence="2">3651</strain>
    </source>
</reference>
<evidence type="ECO:0000256" key="1">
    <source>
        <dbReference type="SAM" id="Phobius"/>
    </source>
</evidence>
<comment type="caution">
    <text evidence="2">The sequence shown here is derived from an EMBL/GenBank/DDBJ whole genome shotgun (WGS) entry which is preliminary data.</text>
</comment>
<dbReference type="AlphaFoldDB" id="A0AAE1XLF9"/>
<organism evidence="2 3">
    <name type="scientific">Sesamum alatum</name>
    <dbReference type="NCBI Taxonomy" id="300844"/>
    <lineage>
        <taxon>Eukaryota</taxon>
        <taxon>Viridiplantae</taxon>
        <taxon>Streptophyta</taxon>
        <taxon>Embryophyta</taxon>
        <taxon>Tracheophyta</taxon>
        <taxon>Spermatophyta</taxon>
        <taxon>Magnoliopsida</taxon>
        <taxon>eudicotyledons</taxon>
        <taxon>Gunneridae</taxon>
        <taxon>Pentapetalae</taxon>
        <taxon>asterids</taxon>
        <taxon>lamiids</taxon>
        <taxon>Lamiales</taxon>
        <taxon>Pedaliaceae</taxon>
        <taxon>Sesamum</taxon>
    </lineage>
</organism>
<reference evidence="2" key="1">
    <citation type="submission" date="2020-06" db="EMBL/GenBank/DDBJ databases">
        <authorList>
            <person name="Li T."/>
            <person name="Hu X."/>
            <person name="Zhang T."/>
            <person name="Song X."/>
            <person name="Zhang H."/>
            <person name="Dai N."/>
            <person name="Sheng W."/>
            <person name="Hou X."/>
            <person name="Wei L."/>
        </authorList>
    </citation>
    <scope>NUCLEOTIDE SEQUENCE</scope>
    <source>
        <strain evidence="2">3651</strain>
        <tissue evidence="2">Leaf</tissue>
    </source>
</reference>
<name>A0AAE1XLF9_9LAMI</name>
<dbReference type="Proteomes" id="UP001293254">
    <property type="component" value="Unassembled WGS sequence"/>
</dbReference>
<dbReference type="PANTHER" id="PTHR34774">
    <property type="entry name" value="EPHRIN-A3 PROTEIN"/>
    <property type="match status" value="1"/>
</dbReference>
<gene>
    <name evidence="2" type="ORF">Salat_2816500</name>
</gene>
<dbReference type="EMBL" id="JACGWO010000012">
    <property type="protein sequence ID" value="KAK4414037.1"/>
    <property type="molecule type" value="Genomic_DNA"/>
</dbReference>
<dbReference type="PANTHER" id="PTHR34774:SF1">
    <property type="entry name" value="EPHRIN-A3 PROTEIN"/>
    <property type="match status" value="1"/>
</dbReference>
<keyword evidence="1" id="KW-0472">Membrane</keyword>
<proteinExistence type="predicted"/>
<evidence type="ECO:0000313" key="3">
    <source>
        <dbReference type="Proteomes" id="UP001293254"/>
    </source>
</evidence>
<accession>A0AAE1XLF9</accession>